<sequence>MSITLKGSGRDEFVGIASSIRIGFAAVPAILRSWRNRRHAYRLSEMPDYLLSDLGIRRDDVHEALGASWREDPTFKLAVRAARRRRGL</sequence>
<keyword evidence="1" id="KW-0812">Transmembrane</keyword>
<organism evidence="3 4">
    <name type="scientific">Aureimonas altamirensis</name>
    <dbReference type="NCBI Taxonomy" id="370622"/>
    <lineage>
        <taxon>Bacteria</taxon>
        <taxon>Pseudomonadati</taxon>
        <taxon>Pseudomonadota</taxon>
        <taxon>Alphaproteobacteria</taxon>
        <taxon>Hyphomicrobiales</taxon>
        <taxon>Aurantimonadaceae</taxon>
        <taxon>Aureimonas</taxon>
    </lineage>
</organism>
<reference evidence="3 4" key="1">
    <citation type="submission" date="2014-09" db="EMBL/GenBank/DDBJ databases">
        <title>Isolation and characterization of Aurantimonas altamirensis ON-56566 from clinical sample following a dog bite.</title>
        <authorList>
            <person name="Eshaghi A."/>
            <person name="Li A."/>
            <person name="Shahinas D."/>
            <person name="Bahn P."/>
            <person name="Kus J.V."/>
            <person name="Patel S.N."/>
        </authorList>
    </citation>
    <scope>NUCLEOTIDE SEQUENCE [LARGE SCALE GENOMIC DNA]</scope>
    <source>
        <strain evidence="3 4">ON-56566</strain>
    </source>
</reference>
<evidence type="ECO:0000259" key="2">
    <source>
        <dbReference type="Pfam" id="PF06568"/>
    </source>
</evidence>
<keyword evidence="1" id="KW-0472">Membrane</keyword>
<feature type="transmembrane region" description="Helical" evidence="1">
    <location>
        <begin position="13"/>
        <end position="34"/>
    </location>
</feature>
<feature type="domain" description="YjiS-like" evidence="2">
    <location>
        <begin position="30"/>
        <end position="62"/>
    </location>
</feature>
<proteinExistence type="predicted"/>
<dbReference type="Proteomes" id="UP000030826">
    <property type="component" value="Unassembled WGS sequence"/>
</dbReference>
<dbReference type="EMBL" id="JRFJ01000001">
    <property type="protein sequence ID" value="KHJ55661.1"/>
    <property type="molecule type" value="Genomic_DNA"/>
</dbReference>
<keyword evidence="1" id="KW-1133">Transmembrane helix</keyword>
<dbReference type="RefSeq" id="WP_039188656.1">
    <property type="nucleotide sequence ID" value="NZ_JRFJ01000001.1"/>
</dbReference>
<accession>A0A0B1Q8H0</accession>
<dbReference type="AlphaFoldDB" id="A0A0B1Q8H0"/>
<protein>
    <recommendedName>
        <fullName evidence="2">YjiS-like domain-containing protein</fullName>
    </recommendedName>
</protein>
<dbReference type="OrthoDB" id="7861975at2"/>
<evidence type="ECO:0000313" key="3">
    <source>
        <dbReference type="EMBL" id="KHJ55661.1"/>
    </source>
</evidence>
<dbReference type="Pfam" id="PF06568">
    <property type="entry name" value="YjiS-like"/>
    <property type="match status" value="1"/>
</dbReference>
<gene>
    <name evidence="3" type="ORF">LA66_03170</name>
</gene>
<dbReference type="InterPro" id="IPR009506">
    <property type="entry name" value="YjiS-like"/>
</dbReference>
<evidence type="ECO:0000256" key="1">
    <source>
        <dbReference type="SAM" id="Phobius"/>
    </source>
</evidence>
<comment type="caution">
    <text evidence="3">The sequence shown here is derived from an EMBL/GenBank/DDBJ whole genome shotgun (WGS) entry which is preliminary data.</text>
</comment>
<dbReference type="STRING" id="370622.LA66_03170"/>
<name>A0A0B1Q8H0_9HYPH</name>
<evidence type="ECO:0000313" key="4">
    <source>
        <dbReference type="Proteomes" id="UP000030826"/>
    </source>
</evidence>